<gene>
    <name evidence="1" type="ORF">HRG_04217</name>
</gene>
<dbReference type="InterPro" id="IPR036291">
    <property type="entry name" value="NAD(P)-bd_dom_sf"/>
</dbReference>
<dbReference type="AlphaFoldDB" id="A0A9P8MYY0"/>
<reference evidence="1" key="1">
    <citation type="submission" date="2021-09" db="EMBL/GenBank/DDBJ databases">
        <title>A high-quality genome of the endoparasitic fungus Hirsutella rhossiliensis with a comparison of Hirsutella genomes reveals transposable elements contributing to genome size variation.</title>
        <authorList>
            <person name="Lin R."/>
            <person name="Jiao Y."/>
            <person name="Sun X."/>
            <person name="Ling J."/>
            <person name="Xie B."/>
            <person name="Cheng X."/>
        </authorList>
    </citation>
    <scope>NUCLEOTIDE SEQUENCE</scope>
    <source>
        <strain evidence="1">HR02</strain>
    </source>
</reference>
<proteinExistence type="predicted"/>
<dbReference type="EMBL" id="JAIZPD010000004">
    <property type="protein sequence ID" value="KAH0963789.1"/>
    <property type="molecule type" value="Genomic_DNA"/>
</dbReference>
<dbReference type="Proteomes" id="UP000824596">
    <property type="component" value="Unassembled WGS sequence"/>
</dbReference>
<organism evidence="1 2">
    <name type="scientific">Hirsutella rhossiliensis</name>
    <dbReference type="NCBI Taxonomy" id="111463"/>
    <lineage>
        <taxon>Eukaryota</taxon>
        <taxon>Fungi</taxon>
        <taxon>Dikarya</taxon>
        <taxon>Ascomycota</taxon>
        <taxon>Pezizomycotina</taxon>
        <taxon>Sordariomycetes</taxon>
        <taxon>Hypocreomycetidae</taxon>
        <taxon>Hypocreales</taxon>
        <taxon>Ophiocordycipitaceae</taxon>
        <taxon>Hirsutella</taxon>
    </lineage>
</organism>
<keyword evidence="2" id="KW-1185">Reference proteome</keyword>
<dbReference type="Pfam" id="PF00106">
    <property type="entry name" value="adh_short"/>
    <property type="match status" value="1"/>
</dbReference>
<dbReference type="Gene3D" id="3.40.50.720">
    <property type="entry name" value="NAD(P)-binding Rossmann-like Domain"/>
    <property type="match status" value="1"/>
</dbReference>
<dbReference type="InterPro" id="IPR002347">
    <property type="entry name" value="SDR_fam"/>
</dbReference>
<dbReference type="SUPFAM" id="SSF51735">
    <property type="entry name" value="NAD(P)-binding Rossmann-fold domains"/>
    <property type="match status" value="1"/>
</dbReference>
<evidence type="ECO:0000313" key="1">
    <source>
        <dbReference type="EMBL" id="KAH0963789.1"/>
    </source>
</evidence>
<dbReference type="GeneID" id="68353346"/>
<evidence type="ECO:0000313" key="2">
    <source>
        <dbReference type="Proteomes" id="UP000824596"/>
    </source>
</evidence>
<sequence length="189" mass="21100">MQSYHMACILLLVNEPQEAIAIRSTVSARLQSYRRGEREALRHARELCGISLAKSSDANRVHSVQPLFVAGQVFEDSQDVKVVLDLLEEIERDLGWATSHYVSKLGESVAGKNVEYLFFLVNNAGISVEAGHEPLRAHETPEDWFDLTMAVNVKSCFLASKYVLAQILKQDKSSSGDRGWIINMSSIYA</sequence>
<dbReference type="OrthoDB" id="4924595at2759"/>
<accession>A0A9P8MYY0</accession>
<comment type="caution">
    <text evidence="1">The sequence shown here is derived from an EMBL/GenBank/DDBJ whole genome shotgun (WGS) entry which is preliminary data.</text>
</comment>
<protein>
    <submittedName>
        <fullName evidence="1">Short chain dehydrogenase domain-containing protein</fullName>
    </submittedName>
</protein>
<name>A0A9P8MYY0_9HYPO</name>
<dbReference type="RefSeq" id="XP_044721302.1">
    <property type="nucleotide sequence ID" value="XM_044862688.1"/>
</dbReference>